<feature type="transmembrane region" description="Helical" evidence="2">
    <location>
        <begin position="908"/>
        <end position="928"/>
    </location>
</feature>
<feature type="compositionally biased region" description="Polar residues" evidence="1">
    <location>
        <begin position="524"/>
        <end position="546"/>
    </location>
</feature>
<evidence type="ECO:0000313" key="3">
    <source>
        <dbReference type="EMBL" id="CAD2097717.1"/>
    </source>
</evidence>
<gene>
    <name evidence="3" type="ORF">PVBDA_1200180</name>
</gene>
<dbReference type="AlphaFoldDB" id="A0A6V7SG54"/>
<keyword evidence="2" id="KW-0812">Transmembrane</keyword>
<feature type="compositionally biased region" description="Polar residues" evidence="1">
    <location>
        <begin position="321"/>
        <end position="345"/>
    </location>
</feature>
<feature type="region of interest" description="Disordered" evidence="1">
    <location>
        <begin position="263"/>
        <end position="613"/>
    </location>
</feature>
<dbReference type="Proteomes" id="UP000515550">
    <property type="component" value="Chromosome PVBDA_12"/>
</dbReference>
<protein>
    <submittedName>
        <fullName evidence="3">PIR protein CIR protein</fullName>
    </submittedName>
</protein>
<reference evidence="3 4" key="1">
    <citation type="submission" date="2020-08" db="EMBL/GenBank/DDBJ databases">
        <authorList>
            <person name="Ramaprasad A."/>
        </authorList>
    </citation>
    <scope>NUCLEOTIDE SEQUENCE [LARGE SCALE GENOMIC DNA]</scope>
</reference>
<feature type="compositionally biased region" description="Polar residues" evidence="1">
    <location>
        <begin position="479"/>
        <end position="506"/>
    </location>
</feature>
<feature type="region of interest" description="Disordered" evidence="1">
    <location>
        <begin position="684"/>
        <end position="771"/>
    </location>
</feature>
<feature type="compositionally biased region" description="Basic and acidic residues" evidence="1">
    <location>
        <begin position="398"/>
        <end position="407"/>
    </location>
</feature>
<feature type="compositionally biased region" description="Polar residues" evidence="1">
    <location>
        <begin position="265"/>
        <end position="277"/>
    </location>
</feature>
<feature type="compositionally biased region" description="Low complexity" evidence="1">
    <location>
        <begin position="748"/>
        <end position="764"/>
    </location>
</feature>
<proteinExistence type="predicted"/>
<feature type="compositionally biased region" description="Gly residues" evidence="1">
    <location>
        <begin position="550"/>
        <end position="591"/>
    </location>
</feature>
<feature type="compositionally biased region" description="Low complexity" evidence="1">
    <location>
        <begin position="416"/>
        <end position="430"/>
    </location>
</feature>
<feature type="compositionally biased region" description="Polar residues" evidence="1">
    <location>
        <begin position="353"/>
        <end position="372"/>
    </location>
</feature>
<feature type="compositionally biased region" description="Pro residues" evidence="1">
    <location>
        <begin position="292"/>
        <end position="302"/>
    </location>
</feature>
<evidence type="ECO:0000256" key="2">
    <source>
        <dbReference type="SAM" id="Phobius"/>
    </source>
</evidence>
<organism evidence="3 4">
    <name type="scientific">Plasmodium vinckei brucechwatti</name>
    <dbReference type="NCBI Taxonomy" id="119398"/>
    <lineage>
        <taxon>Eukaryota</taxon>
        <taxon>Sar</taxon>
        <taxon>Alveolata</taxon>
        <taxon>Apicomplexa</taxon>
        <taxon>Aconoidasida</taxon>
        <taxon>Haemosporida</taxon>
        <taxon>Plasmodiidae</taxon>
        <taxon>Plasmodium</taxon>
        <taxon>Plasmodium (Vinckeia)</taxon>
    </lineage>
</organism>
<dbReference type="InterPro" id="IPR006477">
    <property type="entry name" value="Yir_bir_cir"/>
</dbReference>
<dbReference type="EMBL" id="LR865390">
    <property type="protein sequence ID" value="CAD2097717.1"/>
    <property type="molecule type" value="Genomic_DNA"/>
</dbReference>
<dbReference type="VEuPathDB" id="PlasmoDB:PVBDA_1200180"/>
<name>A0A6V7SG54_PLAVN</name>
<keyword evidence="2" id="KW-1133">Transmembrane helix</keyword>
<feature type="compositionally biased region" description="Basic and acidic residues" evidence="1">
    <location>
        <begin position="373"/>
        <end position="382"/>
    </location>
</feature>
<accession>A0A6V7SG54</accession>
<sequence length="936" mass="101283">MDDKTCDLLNEVDDLFTKGTVNAVKFNKFTKCHSYCPHQNKCTNDYERINALGSYLFNEIMKIDKAFKWPDDAKRHIEVFMIWLGDKLFKIENDYKSTLEEFYKKNLEKIMGNVNYWEPISKKLYKDATIKKMSEFYNLLNYICKLIIEHNTNPKKPDSKRLGSHSTRCINFYRAIHISANECGPYLKLLDSLKMIYEIFRMQKIVNNYSINGKEKDLIIRRVKNLTTLKEENRYLLTVNATPSFDDKECIEAKSKDEKIGEQIISKSLQNTPNGTGLTKKPYTGPQRKSPLPAPAKPPVPKLPERPPEKPAPAQTAGVKSPQQLQISSQKKEQSSPTTIVQQPPSAVPPSKSDLSLQTSQKPEASHQNGTNDSDRNKRSKDGGSNVLGGGISQTGSSERKPKDGAQKKQNQGDNSSPSSKAGSQGSSGSEIKDSRSPVPATDGAGTSQSPDTIPPPQPESGSSGPGRSGGESKDKTQMKINQVGDSSSMSQIPGSENQGTKQGVSSDGIGTLKNPVDGIGNAANGSKSDPSTDVKNQPQDPNSKQRVPGGTGSGSSGASGGTGGTGNNKGDSGGGGISGSGNEPGSGANGLGDQSKSSGGSSDPALSTPGESFDFGSSFLKFLLNGTEHFNKASKFVKESQQILEDAKDKINGAYNSAVDNLKGAYNASSSYFSEFINNVTNQLNQADPPPKLGGNQPGSGNPSGGGNSHNPLQSPSAIDPTNPPKDPSQDPVPTAPPTTSIDPKLQKQPSPQSQPIIPHPTQADPFSHKTPGKAIAQLVKSLSSNPNLKKTWNIFPTTWNGSGDCKPEIKLMNATLVCCTSEQCSLTGILITIVLIPIILSIAYKYLSFGSSKKSEKKNMKRVINFHDGNRKTKIIISSNDRNKDLKPVINLVNGKKGPLLNIYKLIRADPMPFINLFFLLIFFVYKRKRNTIE</sequence>
<evidence type="ECO:0000256" key="1">
    <source>
        <dbReference type="SAM" id="MobiDB-lite"/>
    </source>
</evidence>
<dbReference type="Pfam" id="PF06022">
    <property type="entry name" value="Cir_Bir_Yir"/>
    <property type="match status" value="1"/>
</dbReference>
<evidence type="ECO:0000313" key="4">
    <source>
        <dbReference type="Proteomes" id="UP000515550"/>
    </source>
</evidence>
<feature type="compositionally biased region" description="Gly residues" evidence="1">
    <location>
        <begin position="697"/>
        <end position="709"/>
    </location>
</feature>
<feature type="compositionally biased region" description="Low complexity" evidence="1">
    <location>
        <begin position="592"/>
        <end position="603"/>
    </location>
</feature>
<keyword evidence="2" id="KW-0472">Membrane</keyword>